<reference evidence="7 8" key="1">
    <citation type="submission" date="2023-12" db="EMBL/GenBank/DDBJ databases">
        <title>A high-quality genome assembly for Dillenia turbinata (Dilleniales).</title>
        <authorList>
            <person name="Chanderbali A."/>
        </authorList>
    </citation>
    <scope>NUCLEOTIDE SEQUENCE [LARGE SCALE GENOMIC DNA]</scope>
    <source>
        <strain evidence="7">LSX21</strain>
        <tissue evidence="7">Leaf</tissue>
    </source>
</reference>
<proteinExistence type="inferred from homology"/>
<dbReference type="PROSITE" id="PS51892">
    <property type="entry name" value="SUBTILASE"/>
    <property type="match status" value="1"/>
</dbReference>
<dbReference type="InterPro" id="IPR037045">
    <property type="entry name" value="S8pro/Inhibitor_I9_sf"/>
</dbReference>
<dbReference type="InterPro" id="IPR010259">
    <property type="entry name" value="S8pro/Inhibitor_I9"/>
</dbReference>
<feature type="chain" id="PRO_5042929380" evidence="4">
    <location>
        <begin position="23"/>
        <end position="421"/>
    </location>
</feature>
<feature type="domain" description="Peptidase S8/S53" evidence="5">
    <location>
        <begin position="162"/>
        <end position="377"/>
    </location>
</feature>
<dbReference type="InterPro" id="IPR036852">
    <property type="entry name" value="Peptidase_S8/S53_dom_sf"/>
</dbReference>
<evidence type="ECO:0000256" key="1">
    <source>
        <dbReference type="ARBA" id="ARBA00011073"/>
    </source>
</evidence>
<dbReference type="InterPro" id="IPR034197">
    <property type="entry name" value="Peptidases_S8_3"/>
</dbReference>
<dbReference type="Gene3D" id="3.40.50.200">
    <property type="entry name" value="Peptidase S8/S53 domain"/>
    <property type="match status" value="1"/>
</dbReference>
<evidence type="ECO:0000259" key="5">
    <source>
        <dbReference type="Pfam" id="PF00082"/>
    </source>
</evidence>
<organism evidence="7 8">
    <name type="scientific">Dillenia turbinata</name>
    <dbReference type="NCBI Taxonomy" id="194707"/>
    <lineage>
        <taxon>Eukaryota</taxon>
        <taxon>Viridiplantae</taxon>
        <taxon>Streptophyta</taxon>
        <taxon>Embryophyta</taxon>
        <taxon>Tracheophyta</taxon>
        <taxon>Spermatophyta</taxon>
        <taxon>Magnoliopsida</taxon>
        <taxon>eudicotyledons</taxon>
        <taxon>Gunneridae</taxon>
        <taxon>Pentapetalae</taxon>
        <taxon>Dilleniales</taxon>
        <taxon>Dilleniaceae</taxon>
        <taxon>Dillenia</taxon>
    </lineage>
</organism>
<dbReference type="GO" id="GO:0006508">
    <property type="term" value="P:proteolysis"/>
    <property type="evidence" value="ECO:0007669"/>
    <property type="project" value="InterPro"/>
</dbReference>
<comment type="similarity">
    <text evidence="1 3">Belongs to the peptidase S8 family.</text>
</comment>
<dbReference type="CDD" id="cd04852">
    <property type="entry name" value="Peptidases_S8_3"/>
    <property type="match status" value="1"/>
</dbReference>
<accession>A0AAN8W0R0</accession>
<evidence type="ECO:0000256" key="2">
    <source>
        <dbReference type="ARBA" id="ARBA00022729"/>
    </source>
</evidence>
<evidence type="ECO:0000256" key="3">
    <source>
        <dbReference type="PROSITE-ProRule" id="PRU01240"/>
    </source>
</evidence>
<sequence length="421" mass="45824">MATSSHCYWGLFFLVSQFFAHSVSTPHVYIVYLGLNRINNPILTTKFHIQLLSNVFASQEDAKQSMLYSYKHSFSGFSAKLNSTQATTLASNDPKLLKIPIPLLPSAHETGKINIVKGIADTRGVIAVVRSRIMRLHTTRSWDFVGLTVDNSEVTPLQLTYGDDVIVGVLDTGIWPESESFKEEPCLGPIPSSWKGKCVQGEEFDPKKACNRKLIGARYYLSGFEEEFGPVNADGKTEYQSPRDFIGHGTHTASTAVGSIVRNVSFFGLGQGTARGGAPRARLAVYKVCWNENNEGMCAEADVLKGFDDALHDGVHVISVSFGVTPPLAPFLNWTADIGSFHAMQLGVSVVFSAGNDGPDPSLVQNVAPWAISVAASSVDRAFPTEILVNGSLLIMVLFLFLHTIEIADLDFSNPLKAGYM</sequence>
<keyword evidence="2 4" id="KW-0732">Signal</keyword>
<keyword evidence="8" id="KW-1185">Reference proteome</keyword>
<dbReference type="GO" id="GO:0004252">
    <property type="term" value="F:serine-type endopeptidase activity"/>
    <property type="evidence" value="ECO:0007669"/>
    <property type="project" value="InterPro"/>
</dbReference>
<evidence type="ECO:0000313" key="7">
    <source>
        <dbReference type="EMBL" id="KAK6936972.1"/>
    </source>
</evidence>
<dbReference type="InterPro" id="IPR000209">
    <property type="entry name" value="Peptidase_S8/S53_dom"/>
</dbReference>
<dbReference type="EMBL" id="JBAMMX010000007">
    <property type="protein sequence ID" value="KAK6936972.1"/>
    <property type="molecule type" value="Genomic_DNA"/>
</dbReference>
<protein>
    <submittedName>
        <fullName evidence="7">Peptidase S8/S53 domain</fullName>
    </submittedName>
</protein>
<feature type="signal peptide" evidence="4">
    <location>
        <begin position="1"/>
        <end position="22"/>
    </location>
</feature>
<evidence type="ECO:0000259" key="6">
    <source>
        <dbReference type="Pfam" id="PF05922"/>
    </source>
</evidence>
<dbReference type="AlphaFoldDB" id="A0AAN8W0R0"/>
<feature type="domain" description="Inhibitor I9" evidence="6">
    <location>
        <begin position="28"/>
        <end position="92"/>
    </location>
</feature>
<comment type="caution">
    <text evidence="3">Lacks conserved residue(s) required for the propagation of feature annotation.</text>
</comment>
<evidence type="ECO:0000256" key="4">
    <source>
        <dbReference type="SAM" id="SignalP"/>
    </source>
</evidence>
<dbReference type="Pfam" id="PF00082">
    <property type="entry name" value="Peptidase_S8"/>
    <property type="match status" value="1"/>
</dbReference>
<dbReference type="SUPFAM" id="SSF52743">
    <property type="entry name" value="Subtilisin-like"/>
    <property type="match status" value="1"/>
</dbReference>
<evidence type="ECO:0000313" key="8">
    <source>
        <dbReference type="Proteomes" id="UP001370490"/>
    </source>
</evidence>
<comment type="caution">
    <text evidence="7">The sequence shown here is derived from an EMBL/GenBank/DDBJ whole genome shotgun (WGS) entry which is preliminary data.</text>
</comment>
<gene>
    <name evidence="7" type="ORF">RJ641_034002</name>
</gene>
<dbReference type="Gene3D" id="3.30.70.80">
    <property type="entry name" value="Peptidase S8 propeptide/proteinase inhibitor I9"/>
    <property type="match status" value="1"/>
</dbReference>
<name>A0AAN8W0R0_9MAGN</name>
<dbReference type="Proteomes" id="UP001370490">
    <property type="component" value="Unassembled WGS sequence"/>
</dbReference>
<dbReference type="Pfam" id="PF05922">
    <property type="entry name" value="Inhibitor_I9"/>
    <property type="match status" value="1"/>
</dbReference>
<dbReference type="PANTHER" id="PTHR10795">
    <property type="entry name" value="PROPROTEIN CONVERTASE SUBTILISIN/KEXIN"/>
    <property type="match status" value="1"/>
</dbReference>
<dbReference type="InterPro" id="IPR045051">
    <property type="entry name" value="SBT"/>
</dbReference>